<comment type="caution">
    <text evidence="11">The sequence shown here is derived from an EMBL/GenBank/DDBJ whole genome shotgun (WGS) entry which is preliminary data.</text>
</comment>
<dbReference type="InterPro" id="IPR036236">
    <property type="entry name" value="Znf_C2H2_sf"/>
</dbReference>
<dbReference type="FunFam" id="3.30.160.60:FF:001498">
    <property type="entry name" value="Zinc finger protein 404"/>
    <property type="match status" value="1"/>
</dbReference>
<comment type="subcellular location">
    <subcellularLocation>
        <location evidence="1">Nucleus</location>
    </subcellularLocation>
</comment>
<evidence type="ECO:0000256" key="2">
    <source>
        <dbReference type="ARBA" id="ARBA00022723"/>
    </source>
</evidence>
<dbReference type="GO" id="GO:0005634">
    <property type="term" value="C:nucleus"/>
    <property type="evidence" value="ECO:0007669"/>
    <property type="project" value="UniProtKB-SubCell"/>
</dbReference>
<dbReference type="AlphaFoldDB" id="A0A8S1HD42"/>
<evidence type="ECO:0000256" key="1">
    <source>
        <dbReference type="ARBA" id="ARBA00004123"/>
    </source>
</evidence>
<keyword evidence="6" id="KW-0805">Transcription regulation</keyword>
<dbReference type="GO" id="GO:0048731">
    <property type="term" value="P:system development"/>
    <property type="evidence" value="ECO:0007669"/>
    <property type="project" value="UniProtKB-ARBA"/>
</dbReference>
<organism evidence="11 12">
    <name type="scientific">Caenorhabditis auriculariae</name>
    <dbReference type="NCBI Taxonomy" id="2777116"/>
    <lineage>
        <taxon>Eukaryota</taxon>
        <taxon>Metazoa</taxon>
        <taxon>Ecdysozoa</taxon>
        <taxon>Nematoda</taxon>
        <taxon>Chromadorea</taxon>
        <taxon>Rhabditida</taxon>
        <taxon>Rhabditina</taxon>
        <taxon>Rhabditomorpha</taxon>
        <taxon>Rhabditoidea</taxon>
        <taxon>Rhabditidae</taxon>
        <taxon>Peloderinae</taxon>
        <taxon>Caenorhabditis</taxon>
    </lineage>
</organism>
<feature type="domain" description="C2H2-type" evidence="10">
    <location>
        <begin position="58"/>
        <end position="85"/>
    </location>
</feature>
<feature type="domain" description="C2H2-type" evidence="10">
    <location>
        <begin position="176"/>
        <end position="203"/>
    </location>
</feature>
<reference evidence="11" key="1">
    <citation type="submission" date="2020-10" db="EMBL/GenBank/DDBJ databases">
        <authorList>
            <person name="Kikuchi T."/>
        </authorList>
    </citation>
    <scope>NUCLEOTIDE SEQUENCE</scope>
    <source>
        <strain evidence="11">NKZ352</strain>
    </source>
</reference>
<keyword evidence="5" id="KW-0862">Zinc</keyword>
<keyword evidence="8" id="KW-0539">Nucleus</keyword>
<name>A0A8S1HD42_9PELO</name>
<dbReference type="FunFam" id="3.30.160.60:FF:000158">
    <property type="entry name" value="Zinc finger protein 362"/>
    <property type="match status" value="1"/>
</dbReference>
<accession>A0A8S1HD42</accession>
<feature type="domain" description="C2H2-type" evidence="10">
    <location>
        <begin position="87"/>
        <end position="114"/>
    </location>
</feature>
<keyword evidence="2" id="KW-0479">Metal-binding</keyword>
<feature type="domain" description="C2H2-type" evidence="10">
    <location>
        <begin position="115"/>
        <end position="144"/>
    </location>
</feature>
<evidence type="ECO:0000256" key="6">
    <source>
        <dbReference type="ARBA" id="ARBA00023015"/>
    </source>
</evidence>
<dbReference type="OrthoDB" id="6077919at2759"/>
<dbReference type="InterPro" id="IPR013087">
    <property type="entry name" value="Znf_C2H2_type"/>
</dbReference>
<dbReference type="GO" id="GO:0009653">
    <property type="term" value="P:anatomical structure morphogenesis"/>
    <property type="evidence" value="ECO:0007669"/>
    <property type="project" value="UniProtKB-ARBA"/>
</dbReference>
<evidence type="ECO:0000313" key="11">
    <source>
        <dbReference type="EMBL" id="CAD6192198.1"/>
    </source>
</evidence>
<dbReference type="GO" id="GO:0008270">
    <property type="term" value="F:zinc ion binding"/>
    <property type="evidence" value="ECO:0007669"/>
    <property type="project" value="UniProtKB-KW"/>
</dbReference>
<evidence type="ECO:0000259" key="10">
    <source>
        <dbReference type="PROSITE" id="PS50157"/>
    </source>
</evidence>
<evidence type="ECO:0000256" key="8">
    <source>
        <dbReference type="ARBA" id="ARBA00023242"/>
    </source>
</evidence>
<proteinExistence type="predicted"/>
<dbReference type="GO" id="GO:0000978">
    <property type="term" value="F:RNA polymerase II cis-regulatory region sequence-specific DNA binding"/>
    <property type="evidence" value="ECO:0007669"/>
    <property type="project" value="TreeGrafter"/>
</dbReference>
<evidence type="ECO:0000256" key="5">
    <source>
        <dbReference type="ARBA" id="ARBA00022833"/>
    </source>
</evidence>
<evidence type="ECO:0000256" key="7">
    <source>
        <dbReference type="ARBA" id="ARBA00023163"/>
    </source>
</evidence>
<dbReference type="PROSITE" id="PS00028">
    <property type="entry name" value="ZINC_FINGER_C2H2_1"/>
    <property type="match status" value="5"/>
</dbReference>
<dbReference type="SUPFAM" id="SSF57667">
    <property type="entry name" value="beta-beta-alpha zinc fingers"/>
    <property type="match status" value="3"/>
</dbReference>
<evidence type="ECO:0000256" key="4">
    <source>
        <dbReference type="ARBA" id="ARBA00022771"/>
    </source>
</evidence>
<dbReference type="Proteomes" id="UP000835052">
    <property type="component" value="Unassembled WGS sequence"/>
</dbReference>
<dbReference type="PANTHER" id="PTHR23235">
    <property type="entry name" value="KRUEPPEL-LIKE TRANSCRIPTION FACTOR"/>
    <property type="match status" value="1"/>
</dbReference>
<dbReference type="SMART" id="SM00355">
    <property type="entry name" value="ZnF_C2H2"/>
    <property type="match status" value="5"/>
</dbReference>
<evidence type="ECO:0000256" key="3">
    <source>
        <dbReference type="ARBA" id="ARBA00022737"/>
    </source>
</evidence>
<dbReference type="PROSITE" id="PS50157">
    <property type="entry name" value="ZINC_FINGER_C2H2_2"/>
    <property type="match status" value="5"/>
</dbReference>
<dbReference type="EMBL" id="CAJGYM010000026">
    <property type="protein sequence ID" value="CAD6192198.1"/>
    <property type="molecule type" value="Genomic_DNA"/>
</dbReference>
<evidence type="ECO:0000256" key="9">
    <source>
        <dbReference type="PROSITE-ProRule" id="PRU00042"/>
    </source>
</evidence>
<dbReference type="GO" id="GO:0000981">
    <property type="term" value="F:DNA-binding transcription factor activity, RNA polymerase II-specific"/>
    <property type="evidence" value="ECO:0007669"/>
    <property type="project" value="TreeGrafter"/>
</dbReference>
<protein>
    <recommendedName>
        <fullName evidence="10">C2H2-type domain-containing protein</fullName>
    </recommendedName>
</protein>
<dbReference type="PANTHER" id="PTHR23235:SF142">
    <property type="entry name" value="ZINC FINGER PROTEIN 384"/>
    <property type="match status" value="1"/>
</dbReference>
<dbReference type="Pfam" id="PF00096">
    <property type="entry name" value="zf-C2H2"/>
    <property type="match status" value="4"/>
</dbReference>
<keyword evidence="4 9" id="KW-0863">Zinc-finger</keyword>
<dbReference type="FunFam" id="3.30.160.60:FF:001172">
    <property type="entry name" value="Zinc finger protein rotund"/>
    <property type="match status" value="1"/>
</dbReference>
<sequence length="350" mass="39324">MATSHSVGVENQEPLEVDDEDVHVDVDDCSAPEVSEFETKPDVGQLQQQMQMREAKPYKCTQCVKSFANSSYLSQHMRIHLGIKPFGPCQYCGKKFTQLSHLQQHIRTHTGEKPYKCKFTGCEKAFSQLSNLQSHSRCHQTDKPFKCNSCYKCFTDEQSLLEHIPKHKESKHLKVHICPFCGKSYTQSTYLQKHMTKHADRTRTAAALGSETLPTDHFDQALLGWNAMHGMQDNSQEAQFAINQFAANSMMGAVSGNQASPYNNPALQNSAFTQLLNFRNNPRYFDYQNIKQAGDRPAGFNMITPLENIQRYSGTAVTTTANAAAVAATTAHNQFNPQSIINNMKHASTY</sequence>
<dbReference type="Gene3D" id="3.30.160.60">
    <property type="entry name" value="Classic Zinc Finger"/>
    <property type="match status" value="4"/>
</dbReference>
<keyword evidence="3" id="KW-0677">Repeat</keyword>
<dbReference type="GO" id="GO:0030154">
    <property type="term" value="P:cell differentiation"/>
    <property type="evidence" value="ECO:0007669"/>
    <property type="project" value="UniProtKB-ARBA"/>
</dbReference>
<feature type="domain" description="C2H2-type" evidence="10">
    <location>
        <begin position="145"/>
        <end position="172"/>
    </location>
</feature>
<evidence type="ECO:0000313" key="12">
    <source>
        <dbReference type="Proteomes" id="UP000835052"/>
    </source>
</evidence>
<keyword evidence="7" id="KW-0804">Transcription</keyword>
<gene>
    <name evidence="11" type="ORF">CAUJ_LOCUS8117</name>
</gene>
<keyword evidence="12" id="KW-1185">Reference proteome</keyword>